<feature type="signal peptide" evidence="2">
    <location>
        <begin position="1"/>
        <end position="21"/>
    </location>
</feature>
<evidence type="ECO:0000313" key="3">
    <source>
        <dbReference type="EMBL" id="GAA4321983.1"/>
    </source>
</evidence>
<accession>A0ABP8GDC0</accession>
<evidence type="ECO:0008006" key="5">
    <source>
        <dbReference type="Google" id="ProtNLM"/>
    </source>
</evidence>
<feature type="transmembrane region" description="Helical" evidence="1">
    <location>
        <begin position="218"/>
        <end position="243"/>
    </location>
</feature>
<gene>
    <name evidence="3" type="ORF">GCM10023184_08090</name>
</gene>
<name>A0ABP8GDC0_9BACT</name>
<evidence type="ECO:0000313" key="4">
    <source>
        <dbReference type="Proteomes" id="UP001501725"/>
    </source>
</evidence>
<feature type="transmembrane region" description="Helical" evidence="1">
    <location>
        <begin position="152"/>
        <end position="175"/>
    </location>
</feature>
<feature type="transmembrane region" description="Helical" evidence="1">
    <location>
        <begin position="281"/>
        <end position="301"/>
    </location>
</feature>
<reference evidence="4" key="1">
    <citation type="journal article" date="2019" name="Int. J. Syst. Evol. Microbiol.">
        <title>The Global Catalogue of Microorganisms (GCM) 10K type strain sequencing project: providing services to taxonomists for standard genome sequencing and annotation.</title>
        <authorList>
            <consortium name="The Broad Institute Genomics Platform"/>
            <consortium name="The Broad Institute Genome Sequencing Center for Infectious Disease"/>
            <person name="Wu L."/>
            <person name="Ma J."/>
        </authorList>
    </citation>
    <scope>NUCLEOTIDE SEQUENCE [LARGE SCALE GENOMIC DNA]</scope>
    <source>
        <strain evidence="4">JCM 17919</strain>
    </source>
</reference>
<protein>
    <recommendedName>
        <fullName evidence="5">DUF4271 domain-containing protein</fullName>
    </recommendedName>
</protein>
<organism evidence="3 4">
    <name type="scientific">Flaviaesturariibacter amylovorans</name>
    <dbReference type="NCBI Taxonomy" id="1084520"/>
    <lineage>
        <taxon>Bacteria</taxon>
        <taxon>Pseudomonadati</taxon>
        <taxon>Bacteroidota</taxon>
        <taxon>Chitinophagia</taxon>
        <taxon>Chitinophagales</taxon>
        <taxon>Chitinophagaceae</taxon>
        <taxon>Flaviaestuariibacter</taxon>
    </lineage>
</organism>
<comment type="caution">
    <text evidence="3">The sequence shown here is derived from an EMBL/GenBank/DDBJ whole genome shotgun (WGS) entry which is preliminary data.</text>
</comment>
<dbReference type="EMBL" id="BAABGY010000002">
    <property type="protein sequence ID" value="GAA4321983.1"/>
    <property type="molecule type" value="Genomic_DNA"/>
</dbReference>
<keyword evidence="2" id="KW-0732">Signal</keyword>
<dbReference type="Pfam" id="PF14093">
    <property type="entry name" value="DUF4271"/>
    <property type="match status" value="1"/>
</dbReference>
<keyword evidence="1" id="KW-1133">Transmembrane helix</keyword>
<feature type="chain" id="PRO_5046769209" description="DUF4271 domain-containing protein" evidence="2">
    <location>
        <begin position="22"/>
        <end position="310"/>
    </location>
</feature>
<proteinExistence type="predicted"/>
<sequence length="310" mass="34668">MKTASAVLFLLLICCGLPAAAQRDSTRHADTAVRADTATLGLPDSLLIADSLRRDTLVIPPPLIVAQRFDSIVWKLHPFFRFDSPLRLRESVRVVAGKESLFYITVGLLLLFAVVRNAFGKYVVDLFRLFFRATLKQRQAKEQLLQSPLPSLLLNLLFVLSAALFLNLLFARFALGSGYSFWELMGYTALGLSTLYLGKFLVLKLVGWIFGVSEGVDAYIFIVFTTNKIIGMMLLPFVVLLAFTGGVTAQVGLSLSLVVLGSLYLYRYFISWTTVQRQVRLNAFHFLLYLLAFEVVPLLLINKVLFRALG</sequence>
<evidence type="ECO:0000256" key="1">
    <source>
        <dbReference type="SAM" id="Phobius"/>
    </source>
</evidence>
<dbReference type="Proteomes" id="UP001501725">
    <property type="component" value="Unassembled WGS sequence"/>
</dbReference>
<keyword evidence="4" id="KW-1185">Reference proteome</keyword>
<dbReference type="RefSeq" id="WP_345253601.1">
    <property type="nucleotide sequence ID" value="NZ_BAABGY010000002.1"/>
</dbReference>
<feature type="transmembrane region" description="Helical" evidence="1">
    <location>
        <begin position="187"/>
        <end position="206"/>
    </location>
</feature>
<dbReference type="InterPro" id="IPR025367">
    <property type="entry name" value="DUF4271"/>
</dbReference>
<evidence type="ECO:0000256" key="2">
    <source>
        <dbReference type="SAM" id="SignalP"/>
    </source>
</evidence>
<feature type="transmembrane region" description="Helical" evidence="1">
    <location>
        <begin position="249"/>
        <end position="269"/>
    </location>
</feature>
<keyword evidence="1" id="KW-0812">Transmembrane</keyword>
<keyword evidence="1" id="KW-0472">Membrane</keyword>
<feature type="transmembrane region" description="Helical" evidence="1">
    <location>
        <begin position="101"/>
        <end position="131"/>
    </location>
</feature>